<keyword evidence="2" id="KW-1185">Reference proteome</keyword>
<keyword evidence="1" id="KW-0808">Transferase</keyword>
<gene>
    <name evidence="1" type="ORF">E1963_04360</name>
</gene>
<dbReference type="GO" id="GO:0008817">
    <property type="term" value="F:corrinoid adenosyltransferase activity"/>
    <property type="evidence" value="ECO:0007669"/>
    <property type="project" value="InterPro"/>
</dbReference>
<dbReference type="SUPFAM" id="SSF52540">
    <property type="entry name" value="P-loop containing nucleoside triphosphate hydrolases"/>
    <property type="match status" value="1"/>
</dbReference>
<dbReference type="Pfam" id="PF02572">
    <property type="entry name" value="CobA_CobO_BtuR"/>
    <property type="match status" value="1"/>
</dbReference>
<dbReference type="GO" id="GO:0005524">
    <property type="term" value="F:ATP binding"/>
    <property type="evidence" value="ECO:0007669"/>
    <property type="project" value="InterPro"/>
</dbReference>
<evidence type="ECO:0000313" key="2">
    <source>
        <dbReference type="Proteomes" id="UP000295710"/>
    </source>
</evidence>
<dbReference type="RefSeq" id="WP_132275700.1">
    <property type="nucleotide sequence ID" value="NZ_JAOBST010000021.1"/>
</dbReference>
<dbReference type="AlphaFoldDB" id="A0A4R4FGJ5"/>
<dbReference type="InterPro" id="IPR003724">
    <property type="entry name" value="CblAdoTrfase_CobA"/>
</dbReference>
<dbReference type="Proteomes" id="UP000295710">
    <property type="component" value="Unassembled WGS sequence"/>
</dbReference>
<dbReference type="Gene3D" id="3.40.50.300">
    <property type="entry name" value="P-loop containing nucleotide triphosphate hydrolases"/>
    <property type="match status" value="1"/>
</dbReference>
<proteinExistence type="predicted"/>
<dbReference type="PIRSF" id="PIRSF015617">
    <property type="entry name" value="Adensltrnsf_CobA"/>
    <property type="match status" value="1"/>
</dbReference>
<dbReference type="EMBL" id="SMMX01000003">
    <property type="protein sequence ID" value="TDA22842.1"/>
    <property type="molecule type" value="Genomic_DNA"/>
</dbReference>
<sequence length="174" mass="19616">MTGTGRIHIYHGNGKGKTTAAIGLAVRAAGCGLKVLVFQFLKNNASNERNILEKIDNITCLPGREHVKFVSQMNGDEKAELRHYNTKALDEIVKFCSPFDMLVLDEILCAVQLGVLSEEKLIRFLEHKPRGLEIVMTGHEISERMLGLADYVTEMRKIRHPYDEGKMAREGIEY</sequence>
<reference evidence="1 2" key="1">
    <citation type="journal article" date="2016" name="Nat. Microbiol.">
        <title>The Mouse Intestinal Bacterial Collection (miBC) provides host-specific insight into cultured diversity and functional potential of the gut microbiota.</title>
        <authorList>
            <person name="Lagkouvardos I."/>
            <person name="Pukall R."/>
            <person name="Abt B."/>
            <person name="Foesel B.U."/>
            <person name="Meier-Kolthoff J.P."/>
            <person name="Kumar N."/>
            <person name="Bresciani A."/>
            <person name="Martinez I."/>
            <person name="Just S."/>
            <person name="Ziegler C."/>
            <person name="Brugiroux S."/>
            <person name="Garzetti D."/>
            <person name="Wenning M."/>
            <person name="Bui T.P."/>
            <person name="Wang J."/>
            <person name="Hugenholtz F."/>
            <person name="Plugge C.M."/>
            <person name="Peterson D.A."/>
            <person name="Hornef M.W."/>
            <person name="Baines J.F."/>
            <person name="Smidt H."/>
            <person name="Walter J."/>
            <person name="Kristiansen K."/>
            <person name="Nielsen H.B."/>
            <person name="Haller D."/>
            <person name="Overmann J."/>
            <person name="Stecher B."/>
            <person name="Clavel T."/>
        </authorList>
    </citation>
    <scope>NUCLEOTIDE SEQUENCE [LARGE SCALE GENOMIC DNA]</scope>
    <source>
        <strain evidence="1 2">DSM 28560</strain>
    </source>
</reference>
<comment type="caution">
    <text evidence="1">The sequence shown here is derived from an EMBL/GenBank/DDBJ whole genome shotgun (WGS) entry which is preliminary data.</text>
</comment>
<dbReference type="PANTHER" id="PTHR46638">
    <property type="entry name" value="CORRINOID ADENOSYLTRANSFERASE"/>
    <property type="match status" value="1"/>
</dbReference>
<protein>
    <submittedName>
        <fullName evidence="1">Cob(I)yrinic acid a,c-diamide adenosyltransferase</fullName>
    </submittedName>
</protein>
<name>A0A4R4FGJ5_9FIRM</name>
<organism evidence="1 2">
    <name type="scientific">Extibacter muris</name>
    <dbReference type="NCBI Taxonomy" id="1796622"/>
    <lineage>
        <taxon>Bacteria</taxon>
        <taxon>Bacillati</taxon>
        <taxon>Bacillota</taxon>
        <taxon>Clostridia</taxon>
        <taxon>Lachnospirales</taxon>
        <taxon>Lachnospiraceae</taxon>
        <taxon>Extibacter</taxon>
    </lineage>
</organism>
<dbReference type="GO" id="GO:0009236">
    <property type="term" value="P:cobalamin biosynthetic process"/>
    <property type="evidence" value="ECO:0007669"/>
    <property type="project" value="InterPro"/>
</dbReference>
<dbReference type="InterPro" id="IPR027417">
    <property type="entry name" value="P-loop_NTPase"/>
</dbReference>
<dbReference type="PANTHER" id="PTHR46638:SF1">
    <property type="entry name" value="CORRINOID ADENOSYLTRANSFERASE"/>
    <property type="match status" value="1"/>
</dbReference>
<accession>A0A4R4FGJ5</accession>
<evidence type="ECO:0000313" key="1">
    <source>
        <dbReference type="EMBL" id="TDA22842.1"/>
    </source>
</evidence>